<reference evidence="3" key="1">
    <citation type="submission" date="2021-01" db="EMBL/GenBank/DDBJ databases">
        <title>Whole genome shotgun sequence of Catellatospora methionotrophica NBRC 14553.</title>
        <authorList>
            <person name="Komaki H."/>
            <person name="Tamura T."/>
        </authorList>
    </citation>
    <scope>NUCLEOTIDE SEQUENCE</scope>
    <source>
        <strain evidence="3">NBRC 14553</strain>
    </source>
</reference>
<dbReference type="AlphaFoldDB" id="A0A8J3LAJ5"/>
<name>A0A8J3LAJ5_9ACTN</name>
<evidence type="ECO:0000256" key="2">
    <source>
        <dbReference type="SAM" id="Phobius"/>
    </source>
</evidence>
<feature type="region of interest" description="Disordered" evidence="1">
    <location>
        <begin position="254"/>
        <end position="296"/>
    </location>
</feature>
<protein>
    <recommendedName>
        <fullName evidence="5">DUF2637 domain-containing protein</fullName>
    </recommendedName>
</protein>
<dbReference type="RefSeq" id="WP_166379864.1">
    <property type="nucleotide sequence ID" value="NZ_BAAATT010000005.1"/>
</dbReference>
<feature type="transmembrane region" description="Helical" evidence="2">
    <location>
        <begin position="112"/>
        <end position="132"/>
    </location>
</feature>
<keyword evidence="4" id="KW-1185">Reference proteome</keyword>
<organism evidence="3 4">
    <name type="scientific">Catellatospora methionotrophica</name>
    <dbReference type="NCBI Taxonomy" id="121620"/>
    <lineage>
        <taxon>Bacteria</taxon>
        <taxon>Bacillati</taxon>
        <taxon>Actinomycetota</taxon>
        <taxon>Actinomycetes</taxon>
        <taxon>Micromonosporales</taxon>
        <taxon>Micromonosporaceae</taxon>
        <taxon>Catellatospora</taxon>
    </lineage>
</organism>
<feature type="transmembrane region" description="Helical" evidence="2">
    <location>
        <begin position="42"/>
        <end position="60"/>
    </location>
</feature>
<proteinExistence type="predicted"/>
<evidence type="ECO:0000313" key="4">
    <source>
        <dbReference type="Proteomes" id="UP000660339"/>
    </source>
</evidence>
<feature type="compositionally biased region" description="Basic and acidic residues" evidence="1">
    <location>
        <begin position="266"/>
        <end position="279"/>
    </location>
</feature>
<evidence type="ECO:0000313" key="3">
    <source>
        <dbReference type="EMBL" id="GIG15457.1"/>
    </source>
</evidence>
<accession>A0A8J3LAJ5</accession>
<sequence length="357" mass="39000">MTNIAEIWTWIETNSQTAATLAGGLIVLVLVLLLVRAFRRGGVDSATMLIAAPLVIAWEAEGIFEVLLGTDAPWFLALAGCGMTSMVMVNLGAKGHKHFKKYGTIGPNGRTVWYLAIPVGVIVAASATTASMQGLRILIPVLGATLWWSEYRPDEVDGERRKRGGSWVWTPRRIFVRWGWISPNPDDIVTLAHDRGVRRLVRAQYALQYGWFGSRSWRAGRVRRAARDANDAMVQAAHEQMRRVKLVVEMTAPDYEPPQPEQATKSADDAAETPHEPKPRTKSNPARAKAAGTTAKKWVPAEDLAAEVRAFQHRNPGASVAQAARALGYDVRHVQKTVKAAETIAPNTAPAMATATA</sequence>
<dbReference type="Proteomes" id="UP000660339">
    <property type="component" value="Unassembled WGS sequence"/>
</dbReference>
<evidence type="ECO:0008006" key="5">
    <source>
        <dbReference type="Google" id="ProtNLM"/>
    </source>
</evidence>
<keyword evidence="2" id="KW-1133">Transmembrane helix</keyword>
<feature type="transmembrane region" description="Helical" evidence="2">
    <location>
        <begin position="72"/>
        <end position="91"/>
    </location>
</feature>
<evidence type="ECO:0000256" key="1">
    <source>
        <dbReference type="SAM" id="MobiDB-lite"/>
    </source>
</evidence>
<gene>
    <name evidence="3" type="ORF">Cme02nite_37890</name>
</gene>
<feature type="compositionally biased region" description="Low complexity" evidence="1">
    <location>
        <begin position="286"/>
        <end position="296"/>
    </location>
</feature>
<keyword evidence="2" id="KW-0472">Membrane</keyword>
<feature type="transmembrane region" description="Helical" evidence="2">
    <location>
        <begin position="18"/>
        <end position="35"/>
    </location>
</feature>
<dbReference type="EMBL" id="BONJ01000020">
    <property type="protein sequence ID" value="GIG15457.1"/>
    <property type="molecule type" value="Genomic_DNA"/>
</dbReference>
<comment type="caution">
    <text evidence="3">The sequence shown here is derived from an EMBL/GenBank/DDBJ whole genome shotgun (WGS) entry which is preliminary data.</text>
</comment>
<keyword evidence="2" id="KW-0812">Transmembrane</keyword>